<dbReference type="GeneID" id="93423163"/>
<dbReference type="PANTHER" id="PTHR20919">
    <property type="entry name" value="HOMOSERINE O-SUCCINYLTRANSFERASE"/>
    <property type="match status" value="1"/>
</dbReference>
<keyword evidence="7" id="KW-1185">Reference proteome</keyword>
<evidence type="ECO:0000256" key="5">
    <source>
        <dbReference type="PIRSR" id="PIRSR000450-1"/>
    </source>
</evidence>
<dbReference type="Pfam" id="PF04204">
    <property type="entry name" value="HTS"/>
    <property type="match status" value="1"/>
</dbReference>
<feature type="site" description="Important for acyl-CoA specificity" evidence="4">
    <location>
        <position position="108"/>
    </location>
</feature>
<proteinExistence type="inferred from homology"/>
<protein>
    <recommendedName>
        <fullName evidence="4">Homoserine O-acetyltransferase</fullName>
        <shortName evidence="4">HAT</shortName>
        <ecNumber evidence="4">2.3.1.31</ecNumber>
    </recommendedName>
    <alternativeName>
        <fullName evidence="4">Homoserine transacetylase</fullName>
        <shortName evidence="4">HTA</shortName>
    </alternativeName>
</protein>
<feature type="active site" evidence="4">
    <location>
        <position position="236"/>
    </location>
</feature>
<feature type="active site" description="Proton acceptor" evidence="4">
    <location>
        <position position="234"/>
    </location>
</feature>
<dbReference type="HAMAP" id="MF_00295">
    <property type="entry name" value="MetA_acyltransf"/>
    <property type="match status" value="1"/>
</dbReference>
<dbReference type="RefSeq" id="WP_107036759.1">
    <property type="nucleotide sequence ID" value="NZ_CAOMFE010000003.1"/>
</dbReference>
<dbReference type="InterPro" id="IPR029062">
    <property type="entry name" value="Class_I_gatase-like"/>
</dbReference>
<dbReference type="InterPro" id="IPR033752">
    <property type="entry name" value="MetA_family"/>
</dbReference>
<comment type="caution">
    <text evidence="4">Lacks conserved residue(s) required for the propagation of feature annotation.</text>
</comment>
<dbReference type="EMBL" id="PUBV01000029">
    <property type="protein sequence ID" value="PWB06271.1"/>
    <property type="molecule type" value="Genomic_DNA"/>
</dbReference>
<keyword evidence="1 4" id="KW-0028">Amino-acid biosynthesis</keyword>
<feature type="active site" description="Acyl-thioester intermediate" evidence="4 5">
    <location>
        <position position="139"/>
    </location>
</feature>
<dbReference type="Gene3D" id="3.40.50.880">
    <property type="match status" value="1"/>
</dbReference>
<feature type="binding site" evidence="4">
    <location>
        <position position="189"/>
    </location>
    <ligand>
        <name>substrate</name>
    </ligand>
</feature>
<dbReference type="PANTHER" id="PTHR20919:SF0">
    <property type="entry name" value="HOMOSERINE O-SUCCINYLTRANSFERASE"/>
    <property type="match status" value="1"/>
</dbReference>
<comment type="pathway">
    <text evidence="4">Amino-acid biosynthesis; L-methionine biosynthesis via de novo pathway; O-acetyl-L-homoserine from L-homoserine: step 1/1.</text>
</comment>
<gene>
    <name evidence="4" type="primary">metAA</name>
    <name evidence="6" type="ORF">C5O25_10830</name>
</gene>
<keyword evidence="3 4" id="KW-0012">Acyltransferase</keyword>
<sequence length="299" mass="33656">MPVYADPTLPAVSDLAAEGVEILPLSDAPADALRVGLLNLMPLKEMAETDMLRVLSSTQLPVVLTLVSLRTHVPRHTSPEYMAAHYEPWRDDMTRGFDGFIVNGAPLERVAFADVSYWPEICGIFDSLRSASVPSLFICWAAFAAMYHHYGIDKRLLDRKISGVYPHGVIGSGNRLTEGFDDEFYVPNSRFITWLRSDLDPAVERGVRIISENPDSGVYMASAFDDREIYITGHSEYAPMTLDFEYRRDTERGMNPSVPVNYYRDDSPEAGPVVRWRAHSRLLFANWIGRVVAPGRARR</sequence>
<evidence type="ECO:0000313" key="6">
    <source>
        <dbReference type="EMBL" id="PWB06271.1"/>
    </source>
</evidence>
<feature type="binding site" evidence="4">
    <location>
        <position position="248"/>
    </location>
    <ligand>
        <name>substrate</name>
    </ligand>
</feature>
<dbReference type="Proteomes" id="UP000244925">
    <property type="component" value="Unassembled WGS sequence"/>
</dbReference>
<dbReference type="EC" id="2.3.1.31" evidence="4"/>
<feature type="binding site" evidence="4">
    <location>
        <position position="160"/>
    </location>
    <ligand>
        <name>substrate</name>
    </ligand>
</feature>
<name>A0A2V1IRC8_9BACT</name>
<dbReference type="PIRSF" id="PIRSF000450">
    <property type="entry name" value="H_ser_succinyltr"/>
    <property type="match status" value="1"/>
</dbReference>
<comment type="similarity">
    <text evidence="4">Belongs to the MetA family.</text>
</comment>
<dbReference type="SUPFAM" id="SSF52317">
    <property type="entry name" value="Class I glutamine amidotransferase-like"/>
    <property type="match status" value="1"/>
</dbReference>
<keyword evidence="4" id="KW-0963">Cytoplasm</keyword>
<evidence type="ECO:0000313" key="7">
    <source>
        <dbReference type="Proteomes" id="UP000244925"/>
    </source>
</evidence>
<keyword evidence="4" id="KW-0486">Methionine biosynthesis</keyword>
<dbReference type="GO" id="GO:0005737">
    <property type="term" value="C:cytoplasm"/>
    <property type="evidence" value="ECO:0007669"/>
    <property type="project" value="UniProtKB-SubCell"/>
</dbReference>
<dbReference type="GO" id="GO:0009086">
    <property type="term" value="P:methionine biosynthetic process"/>
    <property type="evidence" value="ECO:0007669"/>
    <property type="project" value="UniProtKB-UniRule"/>
</dbReference>
<comment type="catalytic activity">
    <reaction evidence="4">
        <text>L-homoserine + acetyl-CoA = O-acetyl-L-homoserine + CoA</text>
        <dbReference type="Rhea" id="RHEA:13701"/>
        <dbReference type="ChEBI" id="CHEBI:57287"/>
        <dbReference type="ChEBI" id="CHEBI:57288"/>
        <dbReference type="ChEBI" id="CHEBI:57476"/>
        <dbReference type="ChEBI" id="CHEBI:57716"/>
        <dbReference type="EC" id="2.3.1.31"/>
    </reaction>
</comment>
<comment type="function">
    <text evidence="4">Transfers an acetyl group from acetyl-CoA to L-homoserine, forming acetyl-L-homoserine.</text>
</comment>
<dbReference type="UniPathway" id="UPA00051">
    <property type="reaction ID" value="UER00074"/>
</dbReference>
<evidence type="ECO:0000256" key="4">
    <source>
        <dbReference type="HAMAP-Rule" id="MF_00295"/>
    </source>
</evidence>
<accession>A0A2V1IRC8</accession>
<comment type="subcellular location">
    <subcellularLocation>
        <location evidence="4">Cytoplasm</location>
    </subcellularLocation>
</comment>
<reference evidence="7" key="1">
    <citation type="submission" date="2018-02" db="EMBL/GenBank/DDBJ databases">
        <authorList>
            <person name="Clavel T."/>
            <person name="Strowig T."/>
        </authorList>
    </citation>
    <scope>NUCLEOTIDE SEQUENCE [LARGE SCALE GENOMIC DNA]</scope>
    <source>
        <strain evidence="7">DSM 100764</strain>
    </source>
</reference>
<feature type="site" description="Important for substrate specificity" evidence="4">
    <location>
        <position position="189"/>
    </location>
</feature>
<organism evidence="6 7">
    <name type="scientific">Paramuribaculum intestinale</name>
    <dbReference type="NCBI Taxonomy" id="2094151"/>
    <lineage>
        <taxon>Bacteria</taxon>
        <taxon>Pseudomonadati</taxon>
        <taxon>Bacteroidota</taxon>
        <taxon>Bacteroidia</taxon>
        <taxon>Bacteroidales</taxon>
        <taxon>Muribaculaceae</taxon>
        <taxon>Paramuribaculum</taxon>
    </lineage>
</organism>
<evidence type="ECO:0000256" key="3">
    <source>
        <dbReference type="ARBA" id="ARBA00023315"/>
    </source>
</evidence>
<evidence type="ECO:0000256" key="1">
    <source>
        <dbReference type="ARBA" id="ARBA00022605"/>
    </source>
</evidence>
<dbReference type="GO" id="GO:0008899">
    <property type="term" value="F:homoserine O-succinyltransferase activity"/>
    <property type="evidence" value="ECO:0007669"/>
    <property type="project" value="UniProtKB-UniRule"/>
</dbReference>
<comment type="caution">
    <text evidence="6">The sequence shown here is derived from an EMBL/GenBank/DDBJ whole genome shotgun (WGS) entry which is preliminary data.</text>
</comment>
<keyword evidence="2 4" id="KW-0808">Transferase</keyword>
<dbReference type="GO" id="GO:0004414">
    <property type="term" value="F:homoserine O-acetyltransferase activity"/>
    <property type="evidence" value="ECO:0007669"/>
    <property type="project" value="UniProtKB-EC"/>
</dbReference>
<dbReference type="AlphaFoldDB" id="A0A2V1IRC8"/>
<evidence type="ECO:0000256" key="2">
    <source>
        <dbReference type="ARBA" id="ARBA00022679"/>
    </source>
</evidence>